<dbReference type="STRING" id="1043003.A0A074VY22"/>
<dbReference type="Proteomes" id="UP000030672">
    <property type="component" value="Unassembled WGS sequence"/>
</dbReference>
<dbReference type="PANTHER" id="PTHR43968">
    <property type="match status" value="1"/>
</dbReference>
<evidence type="ECO:0000259" key="1">
    <source>
        <dbReference type="Pfam" id="PF13417"/>
    </source>
</evidence>
<dbReference type="GeneID" id="63913827"/>
<reference evidence="3 4" key="1">
    <citation type="journal article" date="2014" name="BMC Genomics">
        <title>Genome sequencing of four Aureobasidium pullulans varieties: biotechnological potential, stress tolerance, and description of new species.</title>
        <authorList>
            <person name="Gostin Ar C."/>
            <person name="Ohm R.A."/>
            <person name="Kogej T."/>
            <person name="Sonjak S."/>
            <person name="Turk M."/>
            <person name="Zajc J."/>
            <person name="Zalar P."/>
            <person name="Grube M."/>
            <person name="Sun H."/>
            <person name="Han J."/>
            <person name="Sharma A."/>
            <person name="Chiniquy J."/>
            <person name="Ngan C.Y."/>
            <person name="Lipzen A."/>
            <person name="Barry K."/>
            <person name="Grigoriev I.V."/>
            <person name="Gunde-Cimerman N."/>
        </authorList>
    </citation>
    <scope>NUCLEOTIDE SEQUENCE [LARGE SCALE GENOMIC DNA]</scope>
    <source>
        <strain evidence="3 4">CBS 110374</strain>
    </source>
</reference>
<dbReference type="Gene3D" id="1.20.1050.10">
    <property type="match status" value="1"/>
</dbReference>
<dbReference type="InterPro" id="IPR036282">
    <property type="entry name" value="Glutathione-S-Trfase_C_sf"/>
</dbReference>
<dbReference type="InterPro" id="IPR036249">
    <property type="entry name" value="Thioredoxin-like_sf"/>
</dbReference>
<keyword evidence="4" id="KW-1185">Reference proteome</keyword>
<dbReference type="CDD" id="cd00299">
    <property type="entry name" value="GST_C_family"/>
    <property type="match status" value="1"/>
</dbReference>
<gene>
    <name evidence="3" type="ORF">M437DRAFT_41842</name>
</gene>
<dbReference type="HOGENOM" id="CLU_039745_0_0_1"/>
<proteinExistence type="predicted"/>
<organism evidence="3 4">
    <name type="scientific">Aureobasidium melanogenum (strain CBS 110374)</name>
    <name type="common">Aureobasidium pullulans var. melanogenum</name>
    <dbReference type="NCBI Taxonomy" id="1043003"/>
    <lineage>
        <taxon>Eukaryota</taxon>
        <taxon>Fungi</taxon>
        <taxon>Dikarya</taxon>
        <taxon>Ascomycota</taxon>
        <taxon>Pezizomycotina</taxon>
        <taxon>Dothideomycetes</taxon>
        <taxon>Dothideomycetidae</taxon>
        <taxon>Dothideales</taxon>
        <taxon>Saccotheciaceae</taxon>
        <taxon>Aureobasidium</taxon>
    </lineage>
</organism>
<dbReference type="AlphaFoldDB" id="A0A074VY22"/>
<evidence type="ECO:0000313" key="4">
    <source>
        <dbReference type="Proteomes" id="UP000030672"/>
    </source>
</evidence>
<sequence length="330" mass="37153">MSSNKVPNDIILFHYTFSPFAKRIVWYLKLRGIPYAECIQPLILPRPDLAELGINYRRIPLLSIGRDVYYDTRLILARLEQSFPASASHPALSMPENKGLEALLEKFTVDAGVFSKAAQSLPPDLPTMKDEKFLKDRSEFTGTSWSQENRAKGYPEALAHIRHAFDILEALLADGRQWIGGTDKVSLADIHAAWPFIWIGDMLPKQSFSKDQHPKAWAWLGRFKKTVREAENSSKAVSLDGQAAMQHIVSASYHDQQTGVDGNDPVKLEEGDLVQLWPTDSGFRHKDEGQLVKLTKDEVVLAIQTRSGGKEIRVHAPRWGFRVVKAKAQL</sequence>
<dbReference type="SUPFAM" id="SSF52833">
    <property type="entry name" value="Thioredoxin-like"/>
    <property type="match status" value="1"/>
</dbReference>
<protein>
    <submittedName>
        <fullName evidence="3">Uncharacterized protein</fullName>
    </submittedName>
</protein>
<dbReference type="SUPFAM" id="SSF47616">
    <property type="entry name" value="GST C-terminal domain-like"/>
    <property type="match status" value="1"/>
</dbReference>
<evidence type="ECO:0000259" key="2">
    <source>
        <dbReference type="Pfam" id="PF25907"/>
    </source>
</evidence>
<name>A0A074VY22_AURM1</name>
<dbReference type="InterPro" id="IPR004045">
    <property type="entry name" value="Glutathione_S-Trfase_N"/>
</dbReference>
<dbReference type="EMBL" id="KL584827">
    <property type="protein sequence ID" value="KEQ65443.1"/>
    <property type="molecule type" value="Genomic_DNA"/>
</dbReference>
<dbReference type="Pfam" id="PF13417">
    <property type="entry name" value="GST_N_3"/>
    <property type="match status" value="1"/>
</dbReference>
<dbReference type="GO" id="GO:0005737">
    <property type="term" value="C:cytoplasm"/>
    <property type="evidence" value="ECO:0007669"/>
    <property type="project" value="TreeGrafter"/>
</dbReference>
<dbReference type="Gene3D" id="3.40.30.110">
    <property type="match status" value="2"/>
</dbReference>
<dbReference type="CDD" id="cd00570">
    <property type="entry name" value="GST_N_family"/>
    <property type="match status" value="1"/>
</dbReference>
<accession>A0A074VY22</accession>
<dbReference type="Pfam" id="PF25907">
    <property type="entry name" value="DUF7962"/>
    <property type="match status" value="1"/>
</dbReference>
<dbReference type="InterPro" id="IPR058268">
    <property type="entry name" value="DUF7962"/>
</dbReference>
<dbReference type="PANTHER" id="PTHR43968:SF6">
    <property type="entry name" value="GLUTATHIONE S-TRANSFERASE OMEGA"/>
    <property type="match status" value="1"/>
</dbReference>
<evidence type="ECO:0000313" key="3">
    <source>
        <dbReference type="EMBL" id="KEQ65443.1"/>
    </source>
</evidence>
<feature type="domain" description="GST N-terminal" evidence="1">
    <location>
        <begin position="12"/>
        <end position="85"/>
    </location>
</feature>
<dbReference type="RefSeq" id="XP_040882466.1">
    <property type="nucleotide sequence ID" value="XM_041020454.1"/>
</dbReference>
<dbReference type="InterPro" id="IPR050983">
    <property type="entry name" value="GST_Omega/HSP26"/>
</dbReference>
<feature type="domain" description="DUF7962" evidence="2">
    <location>
        <begin position="116"/>
        <end position="231"/>
    </location>
</feature>